<dbReference type="InterPro" id="IPR025870">
    <property type="entry name" value="Glyoxalase-like_dom"/>
</dbReference>
<dbReference type="EMBL" id="JBHUDE010000011">
    <property type="protein sequence ID" value="MFD1606686.1"/>
    <property type="molecule type" value="Genomic_DNA"/>
</dbReference>
<accession>A0ABW4HMI7</accession>
<organism evidence="2 3">
    <name type="scientific">Oceanobacillus luteolus</name>
    <dbReference type="NCBI Taxonomy" id="1274358"/>
    <lineage>
        <taxon>Bacteria</taxon>
        <taxon>Bacillati</taxon>
        <taxon>Bacillota</taxon>
        <taxon>Bacilli</taxon>
        <taxon>Bacillales</taxon>
        <taxon>Bacillaceae</taxon>
        <taxon>Oceanobacillus</taxon>
    </lineage>
</organism>
<sequence length="208" mass="23697">MLAIDHLVIASQNPEEDAQQFADKHGVTVLQGGKHEKWGTYNYLAFFENNSYIEWLGVFDRDLASKSDNPLIQQTISFLEKGNTGLVTYALRTNDMDNYLNLFAEKSIHFHGPFPGSRKTAEGQLLTWRMLFPDGKEPLPFLIEWGSGINLPEDKTNINTKSLSNIELPGSPTIYLEVFRLKSEENQIELENGHLQFTTSSQLDFEIR</sequence>
<reference evidence="3" key="1">
    <citation type="journal article" date="2019" name="Int. J. Syst. Evol. Microbiol.">
        <title>The Global Catalogue of Microorganisms (GCM) 10K type strain sequencing project: providing services to taxonomists for standard genome sequencing and annotation.</title>
        <authorList>
            <consortium name="The Broad Institute Genomics Platform"/>
            <consortium name="The Broad Institute Genome Sequencing Center for Infectious Disease"/>
            <person name="Wu L."/>
            <person name="Ma J."/>
        </authorList>
    </citation>
    <scope>NUCLEOTIDE SEQUENCE [LARGE SCALE GENOMIC DNA]</scope>
    <source>
        <strain evidence="3">CGMCC 1.12376</strain>
    </source>
</reference>
<evidence type="ECO:0000313" key="2">
    <source>
        <dbReference type="EMBL" id="MFD1606686.1"/>
    </source>
</evidence>
<dbReference type="Gene3D" id="3.10.180.10">
    <property type="entry name" value="2,3-Dihydroxybiphenyl 1,2-Dioxygenase, domain 1"/>
    <property type="match status" value="1"/>
</dbReference>
<dbReference type="RefSeq" id="WP_251513654.1">
    <property type="nucleotide sequence ID" value="NZ_JAMBON010000012.1"/>
</dbReference>
<keyword evidence="3" id="KW-1185">Reference proteome</keyword>
<dbReference type="PANTHER" id="PTHR40265:SF1">
    <property type="entry name" value="GLYOXALASE-LIKE DOMAIN-CONTAINING PROTEIN"/>
    <property type="match status" value="1"/>
</dbReference>
<evidence type="ECO:0000313" key="3">
    <source>
        <dbReference type="Proteomes" id="UP001597221"/>
    </source>
</evidence>
<comment type="caution">
    <text evidence="2">The sequence shown here is derived from an EMBL/GenBank/DDBJ whole genome shotgun (WGS) entry which is preliminary data.</text>
</comment>
<dbReference type="Pfam" id="PF13468">
    <property type="entry name" value="Glyoxalase_3"/>
    <property type="match status" value="1"/>
</dbReference>
<evidence type="ECO:0000259" key="1">
    <source>
        <dbReference type="Pfam" id="PF13468"/>
    </source>
</evidence>
<protein>
    <submittedName>
        <fullName evidence="2">VOC family protein</fullName>
    </submittedName>
</protein>
<dbReference type="PANTHER" id="PTHR40265">
    <property type="entry name" value="BLL2707 PROTEIN"/>
    <property type="match status" value="1"/>
</dbReference>
<feature type="domain" description="Glyoxalase-like" evidence="1">
    <location>
        <begin position="4"/>
        <end position="157"/>
    </location>
</feature>
<dbReference type="SUPFAM" id="SSF54593">
    <property type="entry name" value="Glyoxalase/Bleomycin resistance protein/Dihydroxybiphenyl dioxygenase"/>
    <property type="match status" value="1"/>
</dbReference>
<gene>
    <name evidence="2" type="ORF">ACFSBH_03285</name>
</gene>
<dbReference type="Proteomes" id="UP001597221">
    <property type="component" value="Unassembled WGS sequence"/>
</dbReference>
<dbReference type="InterPro" id="IPR029068">
    <property type="entry name" value="Glyas_Bleomycin-R_OHBP_Dase"/>
</dbReference>
<name>A0ABW4HMI7_9BACI</name>
<proteinExistence type="predicted"/>